<dbReference type="Gene3D" id="3.80.10.10">
    <property type="entry name" value="Ribonuclease Inhibitor"/>
    <property type="match status" value="2"/>
</dbReference>
<dbReference type="GO" id="GO:0019005">
    <property type="term" value="C:SCF ubiquitin ligase complex"/>
    <property type="evidence" value="ECO:0007669"/>
    <property type="project" value="TreeGrafter"/>
</dbReference>
<dbReference type="Pfam" id="PF23550">
    <property type="entry name" value="zf_Tbcl_Rhp7"/>
    <property type="match status" value="1"/>
</dbReference>
<dbReference type="FunFam" id="3.80.10.10:FF:000601">
    <property type="entry name" value="DNA repair protein Rad7, protein"/>
    <property type="match status" value="1"/>
</dbReference>
<dbReference type="PANTHER" id="PTHR13318">
    <property type="entry name" value="PARTNER OF PAIRED, ISOFORM B-RELATED"/>
    <property type="match status" value="1"/>
</dbReference>
<evidence type="ECO:0000259" key="2">
    <source>
        <dbReference type="Pfam" id="PF23550"/>
    </source>
</evidence>
<comment type="caution">
    <text evidence="3">The sequence shown here is derived from an EMBL/GenBank/DDBJ whole genome shotgun (WGS) entry which is preliminary data.</text>
</comment>
<dbReference type="Proteomes" id="UP000076874">
    <property type="component" value="Unassembled WGS sequence"/>
</dbReference>
<gene>
    <name evidence="3" type="ORF">SPI_08936</name>
</gene>
<organism evidence="3 4">
    <name type="scientific">Niveomyces insectorum RCEF 264</name>
    <dbReference type="NCBI Taxonomy" id="1081102"/>
    <lineage>
        <taxon>Eukaryota</taxon>
        <taxon>Fungi</taxon>
        <taxon>Dikarya</taxon>
        <taxon>Ascomycota</taxon>
        <taxon>Pezizomycotina</taxon>
        <taxon>Sordariomycetes</taxon>
        <taxon>Hypocreomycetidae</taxon>
        <taxon>Hypocreales</taxon>
        <taxon>Cordycipitaceae</taxon>
        <taxon>Niveomyces</taxon>
    </lineage>
</organism>
<dbReference type="InterPro" id="IPR056451">
    <property type="entry name" value="Znf_Tbcl_Rhp7"/>
</dbReference>
<feature type="region of interest" description="Disordered" evidence="1">
    <location>
        <begin position="29"/>
        <end position="89"/>
    </location>
</feature>
<feature type="region of interest" description="Disordered" evidence="1">
    <location>
        <begin position="174"/>
        <end position="205"/>
    </location>
</feature>
<evidence type="ECO:0000313" key="4">
    <source>
        <dbReference type="Proteomes" id="UP000076874"/>
    </source>
</evidence>
<dbReference type="SUPFAM" id="SSF52047">
    <property type="entry name" value="RNI-like"/>
    <property type="match status" value="1"/>
</dbReference>
<dbReference type="OrthoDB" id="1924287at2759"/>
<keyword evidence="4" id="KW-1185">Reference proteome</keyword>
<proteinExistence type="predicted"/>
<accession>A0A167MGB4</accession>
<dbReference type="InterPro" id="IPR032675">
    <property type="entry name" value="LRR_dom_sf"/>
</dbReference>
<dbReference type="AlphaFoldDB" id="A0A167MGB4"/>
<feature type="compositionally biased region" description="Low complexity" evidence="1">
    <location>
        <begin position="31"/>
        <end position="42"/>
    </location>
</feature>
<protein>
    <submittedName>
        <fullName evidence="3">DNA repair protein</fullName>
    </submittedName>
</protein>
<evidence type="ECO:0000256" key="1">
    <source>
        <dbReference type="SAM" id="MobiDB-lite"/>
    </source>
</evidence>
<sequence>MDSALTDFLASRNISARQIEEDFLARREAAARQLAEQQQQEQSAGGYGVPNSAAASRRSSTRNASSTATATTPAAGKRRAAAKKKTAEQIKKMKAEMKRKFYESDGDDDDDDDDDDDLTRALLNNVNTPLPGQMDNCAQCGKRFTVTPYSRADASGKLLCTPCGKELDKADAANGAKGGLPKKKPRPAAASGPVGQRRKAQSRLLDGASPVGAKALVTLCVEHLSRNIDLADNLGDLPEEVVDSIARMLSKRRLLNPRTIDLFARPDTTVLRVYDGADLLENDFMRILQVMPRLKSLTVYNAIQFKDPVMDYLLTRDLQLDTLCLYGANLLSDAKWKQFLVERGRHLRTLTICNTDKHLTDEVIQYVRDCAPELTKLKICGNEQVSGVGVAYMGQLPHLQHLSLRLLKPVHADVFVALLLRNGAQLQTLSLREVGEGLDNAVLMAIHERCRALRKLRLTETANRATDAGFARLFEDWENPPLHVLDVEKNRFCDPDQARDNPDGIGFCSEAFRALMAHSGAELQRLNIYACRHINQAAFEEVFAAGKVYPALTRIEASFCEELTDYIVGCMFRCCPSLREVVTFGCMRVTGTQVPHGRVVVGVPNALGMQTVGHEDL</sequence>
<name>A0A167MGB4_9HYPO</name>
<reference evidence="3 4" key="1">
    <citation type="journal article" date="2016" name="Genome Biol. Evol.">
        <title>Divergent and convergent evolution of fungal pathogenicity.</title>
        <authorList>
            <person name="Shang Y."/>
            <person name="Xiao G."/>
            <person name="Zheng P."/>
            <person name="Cen K."/>
            <person name="Zhan S."/>
            <person name="Wang C."/>
        </authorList>
    </citation>
    <scope>NUCLEOTIDE SEQUENCE [LARGE SCALE GENOMIC DNA]</scope>
    <source>
        <strain evidence="3 4">RCEF 264</strain>
    </source>
</reference>
<dbReference type="EMBL" id="AZHD01000024">
    <property type="protein sequence ID" value="OAA54317.1"/>
    <property type="molecule type" value="Genomic_DNA"/>
</dbReference>
<evidence type="ECO:0000313" key="3">
    <source>
        <dbReference type="EMBL" id="OAA54317.1"/>
    </source>
</evidence>
<dbReference type="GO" id="GO:0031146">
    <property type="term" value="P:SCF-dependent proteasomal ubiquitin-dependent protein catabolic process"/>
    <property type="evidence" value="ECO:0007669"/>
    <property type="project" value="TreeGrafter"/>
</dbReference>
<dbReference type="STRING" id="1081102.A0A167MGB4"/>
<feature type="domain" description="DNA repair protein rhp7 treble clef" evidence="2">
    <location>
        <begin position="131"/>
        <end position="169"/>
    </location>
</feature>
<feature type="compositionally biased region" description="Low complexity" evidence="1">
    <location>
        <begin position="52"/>
        <end position="75"/>
    </location>
</feature>